<dbReference type="Proteomes" id="UP001212411">
    <property type="component" value="Chromosome 1"/>
</dbReference>
<dbReference type="GO" id="GO:0002188">
    <property type="term" value="P:translation reinitiation"/>
    <property type="evidence" value="ECO:0007669"/>
    <property type="project" value="TreeGrafter"/>
</dbReference>
<feature type="coiled-coil region" evidence="7">
    <location>
        <begin position="581"/>
        <end position="682"/>
    </location>
</feature>
<dbReference type="Gene3D" id="4.10.860.10">
    <property type="entry name" value="UVR domain"/>
    <property type="match status" value="1"/>
</dbReference>
<dbReference type="AlphaFoldDB" id="A0AAE9W8B1"/>
<keyword evidence="4 7" id="KW-0694">RNA-binding</keyword>
<dbReference type="GO" id="GO:0003729">
    <property type="term" value="F:mRNA binding"/>
    <property type="evidence" value="ECO:0007669"/>
    <property type="project" value="TreeGrafter"/>
</dbReference>
<organism evidence="10 11">
    <name type="scientific">Schizosaccharomyces osmophilus</name>
    <dbReference type="NCBI Taxonomy" id="2545709"/>
    <lineage>
        <taxon>Eukaryota</taxon>
        <taxon>Fungi</taxon>
        <taxon>Dikarya</taxon>
        <taxon>Ascomycota</taxon>
        <taxon>Taphrinomycotina</taxon>
        <taxon>Schizosaccharomycetes</taxon>
        <taxon>Schizosaccharomycetales</taxon>
        <taxon>Schizosaccharomycetaceae</taxon>
        <taxon>Schizosaccharomyces</taxon>
    </lineage>
</organism>
<keyword evidence="11" id="KW-1185">Reference proteome</keyword>
<feature type="region of interest" description="Disordered" evidence="8">
    <location>
        <begin position="794"/>
        <end position="942"/>
    </location>
</feature>
<dbReference type="InterPro" id="IPR027512">
    <property type="entry name" value="EIF3A"/>
</dbReference>
<dbReference type="Gene3D" id="1.25.40.860">
    <property type="match status" value="2"/>
</dbReference>
<dbReference type="PANTHER" id="PTHR14005:SF0">
    <property type="entry name" value="EUKARYOTIC TRANSLATION INITIATION FACTOR 3 SUBUNIT A"/>
    <property type="match status" value="1"/>
</dbReference>
<evidence type="ECO:0000256" key="5">
    <source>
        <dbReference type="ARBA" id="ARBA00022917"/>
    </source>
</evidence>
<dbReference type="GO" id="GO:0033290">
    <property type="term" value="C:eukaryotic 48S preinitiation complex"/>
    <property type="evidence" value="ECO:0007669"/>
    <property type="project" value="UniProtKB-UniRule"/>
</dbReference>
<evidence type="ECO:0000256" key="1">
    <source>
        <dbReference type="ARBA" id="ARBA00004496"/>
    </source>
</evidence>
<comment type="similarity">
    <text evidence="7">Belongs to the eIF-3 subunit A family.</text>
</comment>
<proteinExistence type="inferred from homology"/>
<evidence type="ECO:0000256" key="8">
    <source>
        <dbReference type="SAM" id="MobiDB-lite"/>
    </source>
</evidence>
<evidence type="ECO:0000256" key="3">
    <source>
        <dbReference type="ARBA" id="ARBA00022540"/>
    </source>
</evidence>
<evidence type="ECO:0000313" key="11">
    <source>
        <dbReference type="Proteomes" id="UP001212411"/>
    </source>
</evidence>
<comment type="function">
    <text evidence="7">RNA-binding component of the eukaryotic translation initiation factor 3 (eIF-3) complex, which is involved in protein synthesis of a specialized repertoire of mRNAs and, together with other initiation factors, stimulates binding of mRNA and methionyl-tRNAi to the 40S ribosome. The eIF-3 complex specifically targets and initiates translation of a subset of mRNAs involved in cell proliferation.</text>
</comment>
<gene>
    <name evidence="10" type="primary">tif301</name>
    <name evidence="7" type="synonym">TIF32</name>
    <name evidence="10" type="ORF">SOMG_00968</name>
</gene>
<comment type="subcellular location">
    <subcellularLocation>
        <location evidence="1 7">Cytoplasm</location>
    </subcellularLocation>
</comment>
<sequence length="942" mass="107233">MAPPQGKPENVLRLADELIALDQHGSALQSLHETIVLKRSRNSQGFSLEPIMTRFIELCVFLRKGKVAKEGLYMYKNAVQNTSVTAIENVVKRFIELANEKVQEAQTKADKISVEFVDDLEASETPESIMMSFVSGEMSKTRTDRALVTPWLKFLWDAYRTVLDILRNNARLEVMYQLIANSAFQFCLKYQRKTEFRRLCELLRSHLGNASKFSNAPHSINLNDVETMQRHLDMRFSQLNVAVELELWQEAFRSIEDIHSLLTFSKRAPSPVMLGNYYRKLIKIFLVCDNFLLHAAAWSRYFTFTNVQKPATANFVILSALSIPIIDASRFSGPPLDAEDAKSKNARLAILLNMSKAPNREALVKDAVNRNVLSYCDPAIRDLYRILEVDFHPLSICKKLQPILKKLAENTDTAQYIRPLQQVILTRLFQQLSQVYDAVSLKFVMDLATFDEPYSCTYGQIEKFIMNGNKKGAFSIRVSHIENSITFASDLFASPVSSHVDTATLQSTPAELITNQLSRIGKSLTSVLMRFDTDFYLLRKQQSEAAYERALAGVEQERKAVVAQRSLLELRRGQADTLATQREAELAAQRALRQKQEAEAESRRVQDEVTKRNADRIRREKEAIRIEEAKKLANELKAKGGLEVDADELENLDADRLRAMQIEQVEKQNRSMNERLRVIGKRIDHLERAYRREAIPLLQEDARKQVEQDHKAFIQREKQRKEVQGHKHEQALDDKHTFSKYASFIHNYKQGIDDEREMAYRDAYARTKDVIEAEREKQRQMIYEQKVADAVAEVEEASARAEEEEETRQRAEQEAAQRKAAEEKALASKEAREREQAEMSEKLERQQFMQMKREEDAARKIAAKKANLGLGSGAQTPPPVAAWKRSGASEGSAPPAAPPAGGGQRYVPPRARAGADSSRESLPPSRGGRGAYVPPSKRQQQQ</sequence>
<dbReference type="FunFam" id="1.25.40.860:FF:000003">
    <property type="entry name" value="Eukaryotic translation initiation factor 3 subunit A"/>
    <property type="match status" value="1"/>
</dbReference>
<dbReference type="RefSeq" id="XP_056035905.1">
    <property type="nucleotide sequence ID" value="XM_056179761.1"/>
</dbReference>
<evidence type="ECO:0000256" key="6">
    <source>
        <dbReference type="ARBA" id="ARBA00023054"/>
    </source>
</evidence>
<dbReference type="KEGG" id="som:SOMG_00968"/>
<dbReference type="GeneID" id="80874450"/>
<evidence type="ECO:0000256" key="2">
    <source>
        <dbReference type="ARBA" id="ARBA00022490"/>
    </source>
</evidence>
<keyword evidence="2 7" id="KW-0963">Cytoplasm</keyword>
<dbReference type="GO" id="GO:0071541">
    <property type="term" value="C:eukaryotic translation initiation factor 3 complex, eIF3m"/>
    <property type="evidence" value="ECO:0007669"/>
    <property type="project" value="TreeGrafter"/>
</dbReference>
<dbReference type="GO" id="GO:0043614">
    <property type="term" value="C:multi-eIF complex"/>
    <property type="evidence" value="ECO:0007669"/>
    <property type="project" value="TreeGrafter"/>
</dbReference>
<dbReference type="SMART" id="SM00088">
    <property type="entry name" value="PINT"/>
    <property type="match status" value="1"/>
</dbReference>
<dbReference type="GO" id="GO:0001732">
    <property type="term" value="P:formation of cytoplasmic translation initiation complex"/>
    <property type="evidence" value="ECO:0007669"/>
    <property type="project" value="UniProtKB-UniRule"/>
</dbReference>
<keyword evidence="6 7" id="KW-0175">Coiled coil</keyword>
<dbReference type="Pfam" id="PF22591">
    <property type="entry name" value="eIF3a_PCI_TPR-like"/>
    <property type="match status" value="1"/>
</dbReference>
<keyword evidence="3 7" id="KW-0396">Initiation factor</keyword>
<dbReference type="HAMAP" id="MF_03000">
    <property type="entry name" value="eIF3a"/>
    <property type="match status" value="1"/>
</dbReference>
<feature type="compositionally biased region" description="Basic and acidic residues" evidence="8">
    <location>
        <begin position="797"/>
        <end position="859"/>
    </location>
</feature>
<dbReference type="GO" id="GO:0016282">
    <property type="term" value="C:eukaryotic 43S preinitiation complex"/>
    <property type="evidence" value="ECO:0007669"/>
    <property type="project" value="UniProtKB-UniRule"/>
</dbReference>
<dbReference type="EMBL" id="CP115611">
    <property type="protein sequence ID" value="WBW71662.1"/>
    <property type="molecule type" value="Genomic_DNA"/>
</dbReference>
<reference evidence="10 11" key="1">
    <citation type="journal article" date="2023" name="G3 (Bethesda)">
        <title>A high-quality reference genome for the fission yeast Schizosaccharomyces osmophilus.</title>
        <authorList>
            <person name="Jia G.S."/>
            <person name="Zhang W.C."/>
            <person name="Liang Y."/>
            <person name="Liu X.H."/>
            <person name="Rhind N."/>
            <person name="Pidoux A."/>
            <person name="Brysch-Herzberg M."/>
            <person name="Du L.L."/>
        </authorList>
    </citation>
    <scope>NUCLEOTIDE SEQUENCE [LARGE SCALE GENOMIC DNA]</scope>
    <source>
        <strain evidence="10 11">CBS 15793</strain>
    </source>
</reference>
<evidence type="ECO:0000313" key="10">
    <source>
        <dbReference type="EMBL" id="WBW71662.1"/>
    </source>
</evidence>
<dbReference type="GO" id="GO:0003743">
    <property type="term" value="F:translation initiation factor activity"/>
    <property type="evidence" value="ECO:0007669"/>
    <property type="project" value="UniProtKB-UniRule"/>
</dbReference>
<dbReference type="FunFam" id="4.10.860.10:FF:000001">
    <property type="entry name" value="Eukaryotic translation initiation factor 3 subunit A"/>
    <property type="match status" value="1"/>
</dbReference>
<evidence type="ECO:0000256" key="7">
    <source>
        <dbReference type="HAMAP-Rule" id="MF_03000"/>
    </source>
</evidence>
<dbReference type="GO" id="GO:0071540">
    <property type="term" value="C:eukaryotic translation initiation factor 3 complex, eIF3e"/>
    <property type="evidence" value="ECO:0007669"/>
    <property type="project" value="TreeGrafter"/>
</dbReference>
<dbReference type="PANTHER" id="PTHR14005">
    <property type="entry name" value="EUKARYOTIC TRANSLATION INITIATION FACTOR 3, THETA SUBUNIT"/>
    <property type="match status" value="1"/>
</dbReference>
<keyword evidence="5 7" id="KW-0648">Protein biosynthesis</keyword>
<dbReference type="InterPro" id="IPR000717">
    <property type="entry name" value="PCI_dom"/>
</dbReference>
<dbReference type="InterPro" id="IPR054711">
    <property type="entry name" value="eIF3a_PCI_TPR-like"/>
</dbReference>
<feature type="domain" description="PCI" evidence="9">
    <location>
        <begin position="309"/>
        <end position="492"/>
    </location>
</feature>
<comment type="subunit">
    <text evidence="7">Component of the eukaryotic translation initiation factor 3 (eIF-3) complex.</text>
</comment>
<evidence type="ECO:0000256" key="4">
    <source>
        <dbReference type="ARBA" id="ARBA00022884"/>
    </source>
</evidence>
<name>A0AAE9W8B1_9SCHI</name>
<dbReference type="PROSITE" id="PS50250">
    <property type="entry name" value="PCI"/>
    <property type="match status" value="1"/>
</dbReference>
<protein>
    <recommendedName>
        <fullName evidence="7">Eukaryotic translation initiation factor 3 subunit A</fullName>
        <shortName evidence="7">eIF3a</shortName>
    </recommendedName>
    <alternativeName>
        <fullName evidence="7">Eukaryotic translation initiation factor 3 110 kDa subunit homolog</fullName>
        <shortName evidence="7">eIF3 p110</shortName>
    </alternativeName>
    <alternativeName>
        <fullName evidence="7">Translation initiation factor eIF3, p110 subunit homolog</fullName>
    </alternativeName>
</protein>
<evidence type="ECO:0000259" key="9">
    <source>
        <dbReference type="PROSITE" id="PS50250"/>
    </source>
</evidence>
<accession>A0AAE9W8B1</accession>